<keyword evidence="5" id="KW-1185">Reference proteome</keyword>
<proteinExistence type="inferred from homology"/>
<dbReference type="Pfam" id="PF00248">
    <property type="entry name" value="Aldo_ket_red"/>
    <property type="match status" value="1"/>
</dbReference>
<evidence type="ECO:0000313" key="5">
    <source>
        <dbReference type="Proteomes" id="UP000006352"/>
    </source>
</evidence>
<dbReference type="EMBL" id="HE796894">
    <property type="protein sequence ID" value="CCL98626.1"/>
    <property type="molecule type" value="Genomic_DNA"/>
</dbReference>
<feature type="domain" description="NADP-dependent oxidoreductase" evidence="3">
    <location>
        <begin position="80"/>
        <end position="207"/>
    </location>
</feature>
<comment type="similarity">
    <text evidence="2">Belongs to the aldo/keto reductase family. Aldo/keto reductase 2 subfamily.</text>
</comment>
<keyword evidence="1" id="KW-0521">NADP</keyword>
<dbReference type="Proteomes" id="UP000006352">
    <property type="component" value="Unassembled WGS sequence"/>
</dbReference>
<evidence type="ECO:0000313" key="4">
    <source>
        <dbReference type="EMBL" id="CCL98626.1"/>
    </source>
</evidence>
<dbReference type="GeneID" id="24093537"/>
<dbReference type="Gene3D" id="3.20.20.100">
    <property type="entry name" value="NADP-dependent oxidoreductase domain"/>
    <property type="match status" value="1"/>
</dbReference>
<evidence type="ECO:0000256" key="1">
    <source>
        <dbReference type="ARBA" id="ARBA00022857"/>
    </source>
</evidence>
<dbReference type="SUPFAM" id="SSF51430">
    <property type="entry name" value="NAD(P)-linked oxidoreductase"/>
    <property type="match status" value="1"/>
</dbReference>
<protein>
    <recommendedName>
        <fullName evidence="3">NADP-dependent oxidoreductase domain-containing protein</fullName>
    </recommendedName>
</protein>
<gene>
    <name evidence="4" type="ORF">FIBRA_00628</name>
</gene>
<evidence type="ECO:0000259" key="3">
    <source>
        <dbReference type="Pfam" id="PF00248"/>
    </source>
</evidence>
<evidence type="ECO:0000256" key="2">
    <source>
        <dbReference type="ARBA" id="ARBA00038157"/>
    </source>
</evidence>
<dbReference type="InterPro" id="IPR023210">
    <property type="entry name" value="NADP_OxRdtase_dom"/>
</dbReference>
<dbReference type="PANTHER" id="PTHR43364">
    <property type="entry name" value="NADH-SPECIFIC METHYLGLYOXAL REDUCTASE-RELATED"/>
    <property type="match status" value="1"/>
</dbReference>
<dbReference type="InterPro" id="IPR050523">
    <property type="entry name" value="AKR_Detox_Biosynth"/>
</dbReference>
<dbReference type="HOGENOM" id="CLU_1038421_0_0_1"/>
<sequence>MRFSTCLEVGAEELEGRIFVHGAHAELDPFVANAHSPEGERGGMYDGTGGELVVVAELVHEQLLAGRRLSEAESDLCRWDEFMDGLHNIVTEGKVLYLGVSDTPAWLMTKANEYTRAHGKTPFMIYQAPYSILQRDIERDVLSMCRHEGIALALFNVLAGGHIRSDEEEEKRRKTGELGRQLMGPWERLAEGKRVCDALEEMRKQVGAKHLTAGTVCIPDSRRAQGRTPRGEHALDISLSAEQMAHLDGVVPFDKGFPNTLIVGYVLF</sequence>
<accession>J4I816</accession>
<dbReference type="PANTHER" id="PTHR43364:SF7">
    <property type="entry name" value="NADP-DEPENDENT OXIDOREDUCTASE DOMAIN-CONTAINING PROTEIN-RELATED"/>
    <property type="match status" value="1"/>
</dbReference>
<dbReference type="InterPro" id="IPR036812">
    <property type="entry name" value="NAD(P)_OxRdtase_dom_sf"/>
</dbReference>
<name>J4I816_9APHY</name>
<dbReference type="AlphaFoldDB" id="J4I816"/>
<dbReference type="InParanoid" id="J4I816"/>
<reference evidence="4 5" key="1">
    <citation type="journal article" date="2012" name="Appl. Environ. Microbiol.">
        <title>Short-read sequencing for genomic analysis of the brown rot fungus Fibroporia radiculosa.</title>
        <authorList>
            <person name="Tang J.D."/>
            <person name="Perkins A.D."/>
            <person name="Sonstegard T.S."/>
            <person name="Schroeder S.G."/>
            <person name="Burgess S.C."/>
            <person name="Diehl S.V."/>
        </authorList>
    </citation>
    <scope>NUCLEOTIDE SEQUENCE [LARGE SCALE GENOMIC DNA]</scope>
    <source>
        <strain evidence="4 5">TFFH 294</strain>
    </source>
</reference>
<organism evidence="4 5">
    <name type="scientific">Fibroporia radiculosa</name>
    <dbReference type="NCBI Taxonomy" id="599839"/>
    <lineage>
        <taxon>Eukaryota</taxon>
        <taxon>Fungi</taxon>
        <taxon>Dikarya</taxon>
        <taxon>Basidiomycota</taxon>
        <taxon>Agaricomycotina</taxon>
        <taxon>Agaricomycetes</taxon>
        <taxon>Polyporales</taxon>
        <taxon>Fibroporiaceae</taxon>
        <taxon>Fibroporia</taxon>
    </lineage>
</organism>
<dbReference type="STRING" id="599839.J4I816"/>
<dbReference type="RefSeq" id="XP_012177909.1">
    <property type="nucleotide sequence ID" value="XM_012322519.1"/>
</dbReference>
<dbReference type="OrthoDB" id="48988at2759"/>